<accession>Q02CD0</accession>
<dbReference type="AlphaFoldDB" id="Q02CD0"/>
<organism evidence="1">
    <name type="scientific">Solibacter usitatus (strain Ellin6076)</name>
    <dbReference type="NCBI Taxonomy" id="234267"/>
    <lineage>
        <taxon>Bacteria</taxon>
        <taxon>Pseudomonadati</taxon>
        <taxon>Acidobacteriota</taxon>
        <taxon>Terriglobia</taxon>
        <taxon>Bryobacterales</taxon>
        <taxon>Solibacteraceae</taxon>
        <taxon>Candidatus Solibacter</taxon>
    </lineage>
</organism>
<protein>
    <submittedName>
        <fullName evidence="1">Uncharacterized protein</fullName>
    </submittedName>
</protein>
<sequence length="1115" mass="110613">MCVAAAVIAARGQTQIDLRTQGKNVDFSMAASTRPSKTGTQLPAACTIGETFLKTDAAAGKNFYVCTASGVWTVQGVEVPNLTGKTDRVLSTDGTGLQWSAIGGDVSGAPGSLVVTGLSGQKVSSVVPLDGQYLKWNGITRQWEATTLAAVLSVFGRTGAIAAQTGDYAFAQISGTIAGAQLPAASGDLSGALPGPTVIKIQSRPVAATTPLTGQFLGWDGAQWTPQTPAGGVSSAFGRTGLVTAQTGDYSFTQISGTASVGQLPAPGGDLSGILTSATVTKMQGRAISSTAPVTGQILAWNGAQWLPQTPATAVTSMFGRTGVVTAQTGDYTFAQISGTATVGQLPAAGGDLSGVLTGATVNRIQNRAIAAMAPSTGNVLAWDGVQWTPSPPGGVASMFGRTGTVAAQSGDYSFGQISGTVGSGQLPTASGDLSGALSGPTVARIQNRPVAATSPSTGQVLGWDGAQWTPQTMAGGVTSTFGRTGAITAQTGDYGFAQISGSVGSGQLPAAGGDLNGTLTSARVTGLQNHPVATTVPATGAVLSWDGAQWAPQAFTAGGVTSMFGRVGAVTGQTGDYTFAQISGMVGGAQLPTVAGDLSGAMGTPTVAGIQSRPVAASAPAVGQVLAWNGSQWAPQAQSGGVSSTFGRTGAITAQAGDYTFAQISGSVAAGQLPGAGGDLSGTLASATVSRLQNRPMAPAAPTLGQVLTWDGAQWSPQAASGGSGGGGFTTVDKTVSNTYASGAKQTFVPSLATSGMNVTPGSLPANAAAGDVAVDSTDANKLKLYDGAQWNTLISLSNYTATFTGATVVTVNGTTHRLGTANLIVDCYDSGTPSQRVEPDKVIVDPLVYNVSIYFASPQTGHCVITGSSGASAGGGGVGMASQLGDFSLVLTSATVLTAGLNCSNATPCNVRMGNTVYSVTNSSTITISGGTGVVYLYFDASGALTAGHNVTAACAGVCVAVGGITAFPPGSIPLYTWTALNGAWDTNGGSDRRAFLSTRNLSGGAGIVTLDTGAQSIVAVDAATVPTYLTSSAVLDFGSIVPAGCGEFTLPLAGAAPGDSVAPGWPAAMESGLLGTMRVSASGVVAVRVCNLSGTTVDPAAATFRATIVRSF</sequence>
<dbReference type="InParanoid" id="Q02CD0"/>
<reference evidence="1" key="1">
    <citation type="submission" date="2006-10" db="EMBL/GenBank/DDBJ databases">
        <title>Complete sequence of Solibacter usitatus Ellin6076.</title>
        <authorList>
            <consortium name="US DOE Joint Genome Institute"/>
            <person name="Copeland A."/>
            <person name="Lucas S."/>
            <person name="Lapidus A."/>
            <person name="Barry K."/>
            <person name="Detter J.C."/>
            <person name="Glavina del Rio T."/>
            <person name="Hammon N."/>
            <person name="Israni S."/>
            <person name="Dalin E."/>
            <person name="Tice H."/>
            <person name="Pitluck S."/>
            <person name="Thompson L.S."/>
            <person name="Brettin T."/>
            <person name="Bruce D."/>
            <person name="Han C."/>
            <person name="Tapia R."/>
            <person name="Gilna P."/>
            <person name="Schmutz J."/>
            <person name="Larimer F."/>
            <person name="Land M."/>
            <person name="Hauser L."/>
            <person name="Kyrpides N."/>
            <person name="Mikhailova N."/>
            <person name="Janssen P.H."/>
            <person name="Kuske C.R."/>
            <person name="Richardson P."/>
        </authorList>
    </citation>
    <scope>NUCLEOTIDE SEQUENCE</scope>
    <source>
        <strain evidence="1">Ellin6076</strain>
    </source>
</reference>
<dbReference type="KEGG" id="sus:Acid_0274"/>
<dbReference type="EMBL" id="CP000473">
    <property type="protein sequence ID" value="ABJ81286.1"/>
    <property type="molecule type" value="Genomic_DNA"/>
</dbReference>
<evidence type="ECO:0000313" key="1">
    <source>
        <dbReference type="EMBL" id="ABJ81286.1"/>
    </source>
</evidence>
<name>Q02CD0_SOLUE</name>
<gene>
    <name evidence="1" type="ordered locus">Acid_0274</name>
</gene>
<proteinExistence type="predicted"/>
<dbReference type="HOGENOM" id="CLU_281170_0_0_0"/>
<dbReference type="eggNOG" id="COG2911">
    <property type="taxonomic scope" value="Bacteria"/>
</dbReference>